<dbReference type="EMBL" id="JBHRWN010000002">
    <property type="protein sequence ID" value="MFC3477033.1"/>
    <property type="molecule type" value="Genomic_DNA"/>
</dbReference>
<dbReference type="GeneID" id="69117046"/>
<keyword evidence="1" id="KW-0812">Transmembrane</keyword>
<dbReference type="PANTHER" id="PTHR37810:SF5">
    <property type="entry name" value="IMMUNITY PROTEIN SDPI"/>
    <property type="match status" value="1"/>
</dbReference>
<evidence type="ECO:0000256" key="1">
    <source>
        <dbReference type="SAM" id="Phobius"/>
    </source>
</evidence>
<gene>
    <name evidence="2" type="ORF">ACFOKC_04770</name>
</gene>
<proteinExistence type="predicted"/>
<accession>A0ABD5NCK4</accession>
<dbReference type="PANTHER" id="PTHR37810">
    <property type="entry name" value="IMMUNITY PROTEIN SDPI"/>
    <property type="match status" value="1"/>
</dbReference>
<protein>
    <submittedName>
        <fullName evidence="2">SdpI family protein</fullName>
    </submittedName>
</protein>
<feature type="transmembrane region" description="Helical" evidence="1">
    <location>
        <begin position="38"/>
        <end position="61"/>
    </location>
</feature>
<keyword evidence="1" id="KW-0472">Membrane</keyword>
<keyword evidence="1" id="KW-1133">Transmembrane helix</keyword>
<organism evidence="2 3">
    <name type="scientific">Halobacterium litoreum</name>
    <dbReference type="NCBI Taxonomy" id="2039234"/>
    <lineage>
        <taxon>Archaea</taxon>
        <taxon>Methanobacteriati</taxon>
        <taxon>Methanobacteriota</taxon>
        <taxon>Stenosarchaea group</taxon>
        <taxon>Halobacteria</taxon>
        <taxon>Halobacteriales</taxon>
        <taxon>Halobacteriaceae</taxon>
        <taxon>Halobacterium</taxon>
    </lineage>
</organism>
<dbReference type="RefSeq" id="WP_232571833.1">
    <property type="nucleotide sequence ID" value="NZ_CP089466.1"/>
</dbReference>
<comment type="caution">
    <text evidence="2">The sequence shown here is derived from an EMBL/GenBank/DDBJ whole genome shotgun (WGS) entry which is preliminary data.</text>
</comment>
<evidence type="ECO:0000313" key="2">
    <source>
        <dbReference type="EMBL" id="MFC3477033.1"/>
    </source>
</evidence>
<dbReference type="Proteomes" id="UP001595660">
    <property type="component" value="Unassembled WGS sequence"/>
</dbReference>
<name>A0ABD5NCK4_9EURY</name>
<keyword evidence="3" id="KW-1185">Reference proteome</keyword>
<feature type="transmembrane region" description="Helical" evidence="1">
    <location>
        <begin position="138"/>
        <end position="160"/>
    </location>
</feature>
<reference evidence="2 3" key="1">
    <citation type="journal article" date="2019" name="Int. J. Syst. Evol. Microbiol.">
        <title>The Global Catalogue of Microorganisms (GCM) 10K type strain sequencing project: providing services to taxonomists for standard genome sequencing and annotation.</title>
        <authorList>
            <consortium name="The Broad Institute Genomics Platform"/>
            <consortium name="The Broad Institute Genome Sequencing Center for Infectious Disease"/>
            <person name="Wu L."/>
            <person name="Ma J."/>
        </authorList>
    </citation>
    <scope>NUCLEOTIDE SEQUENCE [LARGE SCALE GENOMIC DNA]</scope>
    <source>
        <strain evidence="2 3">CGMCC 1.12562</strain>
    </source>
</reference>
<dbReference type="InterPro" id="IPR025962">
    <property type="entry name" value="SdpI/YhfL"/>
</dbReference>
<dbReference type="AlphaFoldDB" id="A0ABD5NCK4"/>
<evidence type="ECO:0000313" key="3">
    <source>
        <dbReference type="Proteomes" id="UP001595660"/>
    </source>
</evidence>
<sequence>MSRELGLALLPAIAALVLGLFAVLPRIDPRDNSADFRFAYDALALATVGFLAYVNAVVVAVNAGVEISVLQAMAPAIGAIYVVAGVVTERTDQNWFVGVRTPWTLEDEGVWRDTNRVVARVFEVGGVVAAAGALAPDYALALVLAPAVLAAVVSVGYSYYRYRAA</sequence>
<feature type="transmembrane region" description="Helical" evidence="1">
    <location>
        <begin position="68"/>
        <end position="87"/>
    </location>
</feature>
<dbReference type="Pfam" id="PF13630">
    <property type="entry name" value="SdpI"/>
    <property type="match status" value="1"/>
</dbReference>